<dbReference type="SMART" id="SM00369">
    <property type="entry name" value="LRR_TYP"/>
    <property type="match status" value="3"/>
</dbReference>
<dbReference type="SUPFAM" id="SSF52058">
    <property type="entry name" value="L domain-like"/>
    <property type="match status" value="1"/>
</dbReference>
<dbReference type="InterPro" id="IPR032675">
    <property type="entry name" value="LRR_dom_sf"/>
</dbReference>
<organism evidence="3 4">
    <name type="scientific">Chrysophaeum taylorii</name>
    <dbReference type="NCBI Taxonomy" id="2483200"/>
    <lineage>
        <taxon>Eukaryota</taxon>
        <taxon>Sar</taxon>
        <taxon>Stramenopiles</taxon>
        <taxon>Ochrophyta</taxon>
        <taxon>Pelagophyceae</taxon>
        <taxon>Pelagomonadales</taxon>
        <taxon>Pelagomonadaceae</taxon>
        <taxon>Chrysophaeum</taxon>
    </lineage>
</organism>
<dbReference type="GO" id="GO:0005737">
    <property type="term" value="C:cytoplasm"/>
    <property type="evidence" value="ECO:0007669"/>
    <property type="project" value="TreeGrafter"/>
</dbReference>
<accession>A0AAD7XG68</accession>
<dbReference type="Pfam" id="PF13855">
    <property type="entry name" value="LRR_8"/>
    <property type="match status" value="1"/>
</dbReference>
<evidence type="ECO:0000256" key="2">
    <source>
        <dbReference type="ARBA" id="ARBA00022737"/>
    </source>
</evidence>
<dbReference type="EMBL" id="JAQMWT010000531">
    <property type="protein sequence ID" value="KAJ8600072.1"/>
    <property type="molecule type" value="Genomic_DNA"/>
</dbReference>
<evidence type="ECO:0000256" key="1">
    <source>
        <dbReference type="ARBA" id="ARBA00022614"/>
    </source>
</evidence>
<dbReference type="PANTHER" id="PTHR48051">
    <property type="match status" value="1"/>
</dbReference>
<dbReference type="PANTHER" id="PTHR48051:SF1">
    <property type="entry name" value="RAS SUPPRESSOR PROTEIN 1"/>
    <property type="match status" value="1"/>
</dbReference>
<evidence type="ECO:0000313" key="3">
    <source>
        <dbReference type="EMBL" id="KAJ8600072.1"/>
    </source>
</evidence>
<protein>
    <submittedName>
        <fullName evidence="3">Uncharacterized protein</fullName>
    </submittedName>
</protein>
<proteinExistence type="predicted"/>
<comment type="caution">
    <text evidence="3">The sequence shown here is derived from an EMBL/GenBank/DDBJ whole genome shotgun (WGS) entry which is preliminary data.</text>
</comment>
<dbReference type="AlphaFoldDB" id="A0AAD7XG68"/>
<dbReference type="InterPro" id="IPR050216">
    <property type="entry name" value="LRR_domain-containing"/>
</dbReference>
<evidence type="ECO:0000313" key="4">
    <source>
        <dbReference type="Proteomes" id="UP001230188"/>
    </source>
</evidence>
<dbReference type="Proteomes" id="UP001230188">
    <property type="component" value="Unassembled WGS sequence"/>
</dbReference>
<keyword evidence="4" id="KW-1185">Reference proteome</keyword>
<keyword evidence="1" id="KW-0433">Leucine-rich repeat</keyword>
<gene>
    <name evidence="3" type="ORF">CTAYLR_001878</name>
</gene>
<dbReference type="InterPro" id="IPR001611">
    <property type="entry name" value="Leu-rich_rpt"/>
</dbReference>
<dbReference type="InterPro" id="IPR003591">
    <property type="entry name" value="Leu-rich_rpt_typical-subtyp"/>
</dbReference>
<sequence>MNDEDNDDDAAYVGVVDLSMRGWRSLDDVRIDPRTRSLRLEHNNLVRLPGDMFRLELLAHLDVSHNTLESLPAELGTCTRLRVLNCAFNNLTWLPPELGDCLFLEEVIANHNRLTTVPAALGSLQVLRVIVLHHNRLESLPTDIGSLDTLDVLDCSHNDKLDMIPDSLRDDADMVTFTMRLHYHIGRHTREIKDEYAAMQAALMEKEEHNLRLREAIDIVNKDKAKIRASRVPWASCRLC</sequence>
<keyword evidence="2" id="KW-0677">Repeat</keyword>
<reference evidence="3" key="1">
    <citation type="submission" date="2023-01" db="EMBL/GenBank/DDBJ databases">
        <title>Metagenome sequencing of chrysophaentin producing Chrysophaeum taylorii.</title>
        <authorList>
            <person name="Davison J."/>
            <person name="Bewley C."/>
        </authorList>
    </citation>
    <scope>NUCLEOTIDE SEQUENCE</scope>
    <source>
        <strain evidence="3">NIES-1699</strain>
    </source>
</reference>
<name>A0AAD7XG68_9STRA</name>
<dbReference type="Gene3D" id="3.80.10.10">
    <property type="entry name" value="Ribonuclease Inhibitor"/>
    <property type="match status" value="1"/>
</dbReference>